<evidence type="ECO:0000313" key="2">
    <source>
        <dbReference type="Proteomes" id="UP001310387"/>
    </source>
</evidence>
<name>A0ABU7Z8Q4_9MICO</name>
<organism evidence="1 2">
    <name type="scientific">Isoptericola haloaureus</name>
    <dbReference type="NCBI Taxonomy" id="1542902"/>
    <lineage>
        <taxon>Bacteria</taxon>
        <taxon>Bacillati</taxon>
        <taxon>Actinomycetota</taxon>
        <taxon>Actinomycetes</taxon>
        <taxon>Micrococcales</taxon>
        <taxon>Promicromonosporaceae</taxon>
        <taxon>Isoptericola</taxon>
    </lineage>
</organism>
<dbReference type="Proteomes" id="UP001310387">
    <property type="component" value="Unassembled WGS sequence"/>
</dbReference>
<evidence type="ECO:0008006" key="3">
    <source>
        <dbReference type="Google" id="ProtNLM"/>
    </source>
</evidence>
<evidence type="ECO:0000313" key="1">
    <source>
        <dbReference type="EMBL" id="MEG3615718.1"/>
    </source>
</evidence>
<proteinExistence type="predicted"/>
<dbReference type="RefSeq" id="WP_332902331.1">
    <property type="nucleotide sequence ID" value="NZ_JBAGLP010000118.1"/>
</dbReference>
<protein>
    <recommendedName>
        <fullName evidence="3">N-6 DNA methylase</fullName>
    </recommendedName>
</protein>
<reference evidence="1" key="1">
    <citation type="journal article" date="2024" name="Antonie Van Leeuwenhoek">
        <title>Isoptericola haloaureus sp. nov., a dimorphic actinobacterium isolated from mangrove sediments of southeast India, implicating biosaline agricultural significance through nitrogen fixation and salt tolerance genes.</title>
        <authorList>
            <person name="Prathaban M."/>
            <person name="Prathiviraj R."/>
            <person name="Ravichandran M."/>
            <person name="Natarajan S.D."/>
            <person name="Sobanaa M."/>
            <person name="Hari Krishna Kumar S."/>
            <person name="Chandrasekar V."/>
            <person name="Selvin J."/>
        </authorList>
    </citation>
    <scope>NUCLEOTIDE SEQUENCE</scope>
    <source>
        <strain evidence="1">MP1014</strain>
    </source>
</reference>
<gene>
    <name evidence="1" type="ORF">V5O49_11340</name>
</gene>
<keyword evidence="2" id="KW-1185">Reference proteome</keyword>
<accession>A0ABU7Z8Q4</accession>
<reference evidence="1" key="2">
    <citation type="submission" date="2024-02" db="EMBL/GenBank/DDBJ databases">
        <authorList>
            <person name="Prathaban M."/>
            <person name="Mythili R."/>
            <person name="Sharmila Devi N."/>
            <person name="Sobanaa M."/>
            <person name="Prathiviraj R."/>
            <person name="Selvin J."/>
        </authorList>
    </citation>
    <scope>NUCLEOTIDE SEQUENCE</scope>
    <source>
        <strain evidence="1">MP1014</strain>
    </source>
</reference>
<sequence length="687" mass="73079">MPDAGTPAVMDRLHVSLPDIAEIARVQRPVVSTWRRRYAGRGLPFPEPVVRHDDGALRFRAVDVADWIEATGRGNNPHFRADVALRASLAVDDPARARRLHDGLAAMLCLKDVSDEPLGSLADGDLLDLADELDPDDAFLFTEVQALGADRRTAAELADLAADAAYTPGRAAEAMTLRRADLVSALGPAALYVAARIASQIADHGPVVDPAPGAGDLLRAVLADSGRLDPPAALLPAGHRAVRRRLAAHGWDVGTLESDGVAPAPPEDALVVTQVPPTGAAEQPPANVLEQIERLVLGLHPDQRAVVVGPANALVDAVDGRAESVRSALLRTDRLRAAVVLPPGLVVDRSRQRLAVWVLGAPPSEVPIAERWTMVADLSELRVDDLLDQAVLEDLLTDVEAALGGPADVRSHAFRFARFVRMAGLLALGGSLVTAGRPVVVGIRDDGGTAAVRVTELAARLAPEDAMRPSLDVQVERGEAAAVRAAPLWALADQQRLRRLPGNRVDPGLVVEAPDRDPALLRVVGVPELTGASPWGARAVERLRFVESNPSGRLTEPGDVVVTTTPRPAAVVDHEGFSVVEYPAQVLRVLPPAPTADGTSPPAAVVPEVLARDIFAQPEGAKWWRAWETRLVPPDQADQVARVMRAVSERAAAVRREMRDLDELARTLCDGVTTGVVRMRLDGGDPL</sequence>
<dbReference type="EMBL" id="JBAGLP010000118">
    <property type="protein sequence ID" value="MEG3615718.1"/>
    <property type="molecule type" value="Genomic_DNA"/>
</dbReference>
<comment type="caution">
    <text evidence="1">The sequence shown here is derived from an EMBL/GenBank/DDBJ whole genome shotgun (WGS) entry which is preliminary data.</text>
</comment>